<dbReference type="AlphaFoldDB" id="A0AAD3CWS8"/>
<evidence type="ECO:0000313" key="2">
    <source>
        <dbReference type="Proteomes" id="UP001054902"/>
    </source>
</evidence>
<accession>A0AAD3CWS8</accession>
<dbReference type="Proteomes" id="UP001054902">
    <property type="component" value="Unassembled WGS sequence"/>
</dbReference>
<proteinExistence type="predicted"/>
<comment type="caution">
    <text evidence="1">The sequence shown here is derived from an EMBL/GenBank/DDBJ whole genome shotgun (WGS) entry which is preliminary data.</text>
</comment>
<keyword evidence="2" id="KW-1185">Reference proteome</keyword>
<protein>
    <submittedName>
        <fullName evidence="1">Uncharacterized protein</fullName>
    </submittedName>
</protein>
<gene>
    <name evidence="1" type="ORF">CTEN210_09943</name>
</gene>
<organism evidence="1 2">
    <name type="scientific">Chaetoceros tenuissimus</name>
    <dbReference type="NCBI Taxonomy" id="426638"/>
    <lineage>
        <taxon>Eukaryota</taxon>
        <taxon>Sar</taxon>
        <taxon>Stramenopiles</taxon>
        <taxon>Ochrophyta</taxon>
        <taxon>Bacillariophyta</taxon>
        <taxon>Coscinodiscophyceae</taxon>
        <taxon>Chaetocerotophycidae</taxon>
        <taxon>Chaetocerotales</taxon>
        <taxon>Chaetocerotaceae</taxon>
        <taxon>Chaetoceros</taxon>
    </lineage>
</organism>
<reference evidence="1 2" key="1">
    <citation type="journal article" date="2021" name="Sci. Rep.">
        <title>The genome of the diatom Chaetoceros tenuissimus carries an ancient integrated fragment of an extant virus.</title>
        <authorList>
            <person name="Hongo Y."/>
            <person name="Kimura K."/>
            <person name="Takaki Y."/>
            <person name="Yoshida Y."/>
            <person name="Baba S."/>
            <person name="Kobayashi G."/>
            <person name="Nagasaki K."/>
            <person name="Hano T."/>
            <person name="Tomaru Y."/>
        </authorList>
    </citation>
    <scope>NUCLEOTIDE SEQUENCE [LARGE SCALE GENOMIC DNA]</scope>
    <source>
        <strain evidence="1 2">NIES-3715</strain>
    </source>
</reference>
<dbReference type="EMBL" id="BLLK01000047">
    <property type="protein sequence ID" value="GFH53467.1"/>
    <property type="molecule type" value="Genomic_DNA"/>
</dbReference>
<name>A0AAD3CWS8_9STRA</name>
<sequence length="257" mass="28892">MVEKKYSKEASEKIEKLLNSRPTLNTNQGCQGTVLILPHCESVFKTVLGQSQSKDRCNLLGLQRSYYLITQFGASKRWPSPKKLYAFGSTFRRTRAIETVTPLQQYSKLPSIEEFSRRTMLVNDIASLITNGDICSSVFVVSTSFNSDIPEIASDLGCSPLNAGAGCPMTYDQLDHDSVWELRFVYDVYGDEGLNYTFGDDSNVDLTVEAQKVQWRVFGNVVKMRFDPLAFLKQVGAFKPGTNSSEVPLWMNISIYE</sequence>
<evidence type="ECO:0000313" key="1">
    <source>
        <dbReference type="EMBL" id="GFH53467.1"/>
    </source>
</evidence>